<keyword evidence="3" id="KW-1185">Reference proteome</keyword>
<dbReference type="AlphaFoldDB" id="A0A2I0J141"/>
<accession>A0A2I0J141</accession>
<evidence type="ECO:0000256" key="1">
    <source>
        <dbReference type="SAM" id="Phobius"/>
    </source>
</evidence>
<dbReference type="Proteomes" id="UP000233551">
    <property type="component" value="Unassembled WGS sequence"/>
</dbReference>
<feature type="non-terminal residue" evidence="2">
    <location>
        <position position="132"/>
    </location>
</feature>
<evidence type="ECO:0000313" key="2">
    <source>
        <dbReference type="EMBL" id="PKI49954.1"/>
    </source>
</evidence>
<name>A0A2I0J141_PUNGR</name>
<keyword evidence="1" id="KW-1133">Transmembrane helix</keyword>
<evidence type="ECO:0000313" key="3">
    <source>
        <dbReference type="Proteomes" id="UP000233551"/>
    </source>
</evidence>
<keyword evidence="1" id="KW-0472">Membrane</keyword>
<sequence length="132" mass="14612">MGQFESVRTGQVRLFVTEEARSICIRVCADSVLVVVGALSFLFSVSGGVWSWLPLLIGAAPDPSPAAYIPDNVNGVRVYYSSTAVVQRLWRYTRLSMVLALWKRYPLCPFSSASPSPRWRPLVFGNSAARNE</sequence>
<organism evidence="2 3">
    <name type="scientific">Punica granatum</name>
    <name type="common">Pomegranate</name>
    <dbReference type="NCBI Taxonomy" id="22663"/>
    <lineage>
        <taxon>Eukaryota</taxon>
        <taxon>Viridiplantae</taxon>
        <taxon>Streptophyta</taxon>
        <taxon>Embryophyta</taxon>
        <taxon>Tracheophyta</taxon>
        <taxon>Spermatophyta</taxon>
        <taxon>Magnoliopsida</taxon>
        <taxon>eudicotyledons</taxon>
        <taxon>Gunneridae</taxon>
        <taxon>Pentapetalae</taxon>
        <taxon>rosids</taxon>
        <taxon>malvids</taxon>
        <taxon>Myrtales</taxon>
        <taxon>Lythraceae</taxon>
        <taxon>Punica</taxon>
    </lineage>
</organism>
<keyword evidence="1" id="KW-0812">Transmembrane</keyword>
<comment type="caution">
    <text evidence="2">The sequence shown here is derived from an EMBL/GenBank/DDBJ whole genome shotgun (WGS) entry which is preliminary data.</text>
</comment>
<protein>
    <submittedName>
        <fullName evidence="2">Uncharacterized protein</fullName>
    </submittedName>
</protein>
<feature type="transmembrane region" description="Helical" evidence="1">
    <location>
        <begin position="31"/>
        <end position="53"/>
    </location>
</feature>
<reference evidence="2 3" key="1">
    <citation type="submission" date="2017-11" db="EMBL/GenBank/DDBJ databases">
        <title>De-novo sequencing of pomegranate (Punica granatum L.) genome.</title>
        <authorList>
            <person name="Akparov Z."/>
            <person name="Amiraslanov A."/>
            <person name="Hajiyeva S."/>
            <person name="Abbasov M."/>
            <person name="Kaur K."/>
            <person name="Hamwieh A."/>
            <person name="Solovyev V."/>
            <person name="Salamov A."/>
            <person name="Braich B."/>
            <person name="Kosarev P."/>
            <person name="Mahmoud A."/>
            <person name="Hajiyev E."/>
            <person name="Babayeva S."/>
            <person name="Izzatullayeva V."/>
            <person name="Mammadov A."/>
            <person name="Mammadov A."/>
            <person name="Sharifova S."/>
            <person name="Ojaghi J."/>
            <person name="Eynullazada K."/>
            <person name="Bayramov B."/>
            <person name="Abdulazimova A."/>
            <person name="Shahmuradov I."/>
        </authorList>
    </citation>
    <scope>NUCLEOTIDE SEQUENCE [LARGE SCALE GENOMIC DNA]</scope>
    <source>
        <strain evidence="3">cv. AG2017</strain>
        <tissue evidence="2">Leaf</tissue>
    </source>
</reference>
<gene>
    <name evidence="2" type="ORF">CRG98_029628</name>
</gene>
<proteinExistence type="predicted"/>
<dbReference type="EMBL" id="PGOL01002167">
    <property type="protein sequence ID" value="PKI49954.1"/>
    <property type="molecule type" value="Genomic_DNA"/>
</dbReference>